<protein>
    <submittedName>
        <fullName evidence="1">Uncharacterized protein</fullName>
    </submittedName>
</protein>
<gene>
    <name evidence="1" type="ORF">I7I52_02305</name>
</gene>
<name>A0A8H7Z954_AJECA</name>
<dbReference type="AlphaFoldDB" id="A0A8H7Z954"/>
<dbReference type="VEuPathDB" id="FungiDB:I7I52_02305"/>
<organism evidence="1 2">
    <name type="scientific">Ajellomyces capsulatus</name>
    <name type="common">Darling's disease fungus</name>
    <name type="synonym">Histoplasma capsulatum</name>
    <dbReference type="NCBI Taxonomy" id="5037"/>
    <lineage>
        <taxon>Eukaryota</taxon>
        <taxon>Fungi</taxon>
        <taxon>Dikarya</taxon>
        <taxon>Ascomycota</taxon>
        <taxon>Pezizomycotina</taxon>
        <taxon>Eurotiomycetes</taxon>
        <taxon>Eurotiomycetidae</taxon>
        <taxon>Onygenales</taxon>
        <taxon>Ajellomycetaceae</taxon>
        <taxon>Histoplasma</taxon>
    </lineage>
</organism>
<evidence type="ECO:0000313" key="1">
    <source>
        <dbReference type="EMBL" id="KAG5304092.1"/>
    </source>
</evidence>
<dbReference type="Proteomes" id="UP000670092">
    <property type="component" value="Unassembled WGS sequence"/>
</dbReference>
<reference evidence="1 2" key="1">
    <citation type="submission" date="2021-01" db="EMBL/GenBank/DDBJ databases">
        <title>Chromosome-level genome assembly of a human fungal pathogen reveals clustering of transcriptionally co-regulated genes.</title>
        <authorList>
            <person name="Voorhies M."/>
            <person name="Cohen S."/>
            <person name="Shea T.P."/>
            <person name="Petrus S."/>
            <person name="Munoz J.F."/>
            <person name="Poplawski S."/>
            <person name="Goldman W.E."/>
            <person name="Michael T."/>
            <person name="Cuomo C.A."/>
            <person name="Sil A."/>
            <person name="Beyhan S."/>
        </authorList>
    </citation>
    <scope>NUCLEOTIDE SEQUENCE [LARGE SCALE GENOMIC DNA]</scope>
    <source>
        <strain evidence="1 2">G184AR</strain>
    </source>
</reference>
<accession>A0A8H7Z954</accession>
<sequence length="83" mass="9295">MYCMFMSTHMYVLHINMHMQLAVLKISPSRRAFAVFISPLVGDDKNHAQECHVCPLHGAYIPENGAFGKVQSSPLPIPLSGRR</sequence>
<proteinExistence type="predicted"/>
<comment type="caution">
    <text evidence="1">The sequence shown here is derived from an EMBL/GenBank/DDBJ whole genome shotgun (WGS) entry which is preliminary data.</text>
</comment>
<dbReference type="EMBL" id="JAEVHI010000001">
    <property type="protein sequence ID" value="KAG5304092.1"/>
    <property type="molecule type" value="Genomic_DNA"/>
</dbReference>
<evidence type="ECO:0000313" key="2">
    <source>
        <dbReference type="Proteomes" id="UP000670092"/>
    </source>
</evidence>